<dbReference type="PROSITE" id="PS00028">
    <property type="entry name" value="ZINC_FINGER_C2H2_1"/>
    <property type="match status" value="1"/>
</dbReference>
<organism evidence="3 4">
    <name type="scientific">Podospora aff. communis PSN243</name>
    <dbReference type="NCBI Taxonomy" id="3040156"/>
    <lineage>
        <taxon>Eukaryota</taxon>
        <taxon>Fungi</taxon>
        <taxon>Dikarya</taxon>
        <taxon>Ascomycota</taxon>
        <taxon>Pezizomycotina</taxon>
        <taxon>Sordariomycetes</taxon>
        <taxon>Sordariomycetidae</taxon>
        <taxon>Sordariales</taxon>
        <taxon>Podosporaceae</taxon>
        <taxon>Podospora</taxon>
    </lineage>
</organism>
<sequence>MSTASPASPPENGFQVALRKFEARLTPDERARCKVTTLDELKNVVLAIQDKQRKRREMINMRRIRGFLEAMEQFGKVIEVFTNTSEMVAFVWGPMKLLLLASFPTNKDATASCWMESLDALLDAYETIARNLPIFEGYQEQFRGNKRVQVVLESIWSSVLVFHLQALRIFDQHLLKQLFRSLWKDFKSRFNHLISDITQQKSTLESHVNQIHIQHYESDRLKMLAEFEHAQEKRAADKYMFVQQWINPESCIEYHEVHISVRQEQHKDTGHWLGDWILSNEHVRAWMVPGVPRASFLWINAIPGAGKSVLASVIIEDIKQKGLGPVAYFYCHHQDPNRRTFGSIAKGLLSQLIAQQRHLVPYYHDEAITSGEVSLQSQKRYRKPFKHMLQNITKAFLVIDGLDECPEKERIQFLDFLSETVSLCDNTQPGKVRVLVLSRDEPDLRKRLMIGLMAQLGRADFQGDITIYVKHRAERIYTKFSDHGLTIQDKEYIESHVLDMTEEMFLYAKLVMENLEGQPTIDHLRRELEPHRFPKGLGQAYSRTLDRIRNNPHPNDAAMAHRILSLMICCMRPLRWREIQAAISLNLETRTVESTRRTAVHIAEVCGSLIVQLQGDRIEFVHTTAVGYILEDGYISQFSADRAMASLCLLYLDFPCFAEDCSDDQRAQRVAEGCYSFQDYAIAHWPDHVSAVANRVDSTIPSQQPETPFRLEEDWMFDALLYFGFRYQVDIETATPTSAGSSPMPPGLAKFDTPRFSVLICLLWNHVRSVRARTGDSRDKVSLPSLENTLKANRQALEAVWGERSARSRRVVTIYGEKWFKCRQLSCYYFHEGFPSDTLRKDHYSRHDRPFRCEDEGCPGSIAGFASLNELEKHKRNMHPGFDRLSSTFARLKKGQGGNGREPKYPCPRPGCTQKFETRVDCRGHLMSHIQRILPKP</sequence>
<comment type="caution">
    <text evidence="3">The sequence shown here is derived from an EMBL/GenBank/DDBJ whole genome shotgun (WGS) entry which is preliminary data.</text>
</comment>
<accession>A0AAV9G4B6</accession>
<evidence type="ECO:0000259" key="2">
    <source>
        <dbReference type="PROSITE" id="PS00028"/>
    </source>
</evidence>
<reference evidence="3" key="1">
    <citation type="journal article" date="2023" name="Mol. Phylogenet. Evol.">
        <title>Genome-scale phylogeny and comparative genomics of the fungal order Sordariales.</title>
        <authorList>
            <person name="Hensen N."/>
            <person name="Bonometti L."/>
            <person name="Westerberg I."/>
            <person name="Brannstrom I.O."/>
            <person name="Guillou S."/>
            <person name="Cros-Aarteil S."/>
            <person name="Calhoun S."/>
            <person name="Haridas S."/>
            <person name="Kuo A."/>
            <person name="Mondo S."/>
            <person name="Pangilinan J."/>
            <person name="Riley R."/>
            <person name="LaButti K."/>
            <person name="Andreopoulos B."/>
            <person name="Lipzen A."/>
            <person name="Chen C."/>
            <person name="Yan M."/>
            <person name="Daum C."/>
            <person name="Ng V."/>
            <person name="Clum A."/>
            <person name="Steindorff A."/>
            <person name="Ohm R.A."/>
            <person name="Martin F."/>
            <person name="Silar P."/>
            <person name="Natvig D.O."/>
            <person name="Lalanne C."/>
            <person name="Gautier V."/>
            <person name="Ament-Velasquez S.L."/>
            <person name="Kruys A."/>
            <person name="Hutchinson M.I."/>
            <person name="Powell A.J."/>
            <person name="Barry K."/>
            <person name="Miller A.N."/>
            <person name="Grigoriev I.V."/>
            <person name="Debuchy R."/>
            <person name="Gladieux P."/>
            <person name="Hiltunen Thoren M."/>
            <person name="Johannesson H."/>
        </authorList>
    </citation>
    <scope>NUCLEOTIDE SEQUENCE</scope>
    <source>
        <strain evidence="3">PSN243</strain>
    </source>
</reference>
<dbReference type="InterPro" id="IPR054471">
    <property type="entry name" value="GPIID_WHD"/>
</dbReference>
<protein>
    <submittedName>
        <fullName evidence="3">NACHT domain-containing protein</fullName>
    </submittedName>
</protein>
<dbReference type="InterPro" id="IPR056125">
    <property type="entry name" value="DUF7708"/>
</dbReference>
<evidence type="ECO:0000313" key="3">
    <source>
        <dbReference type="EMBL" id="KAK4442832.1"/>
    </source>
</evidence>
<evidence type="ECO:0000313" key="4">
    <source>
        <dbReference type="Proteomes" id="UP001321760"/>
    </source>
</evidence>
<keyword evidence="4" id="KW-1185">Reference proteome</keyword>
<feature type="domain" description="C2H2-type" evidence="2">
    <location>
        <begin position="907"/>
        <end position="929"/>
    </location>
</feature>
<dbReference type="SUPFAM" id="SSF52540">
    <property type="entry name" value="P-loop containing nucleoside triphosphate hydrolases"/>
    <property type="match status" value="1"/>
</dbReference>
<dbReference type="Pfam" id="PF22939">
    <property type="entry name" value="WHD_GPIID"/>
    <property type="match status" value="1"/>
</dbReference>
<gene>
    <name evidence="3" type="ORF">QBC34DRAFT_363123</name>
</gene>
<dbReference type="InterPro" id="IPR013087">
    <property type="entry name" value="Znf_C2H2_type"/>
</dbReference>
<name>A0AAV9G4B6_9PEZI</name>
<dbReference type="Pfam" id="PF24883">
    <property type="entry name" value="NPHP3_N"/>
    <property type="match status" value="1"/>
</dbReference>
<dbReference type="Gene3D" id="3.40.50.300">
    <property type="entry name" value="P-loop containing nucleotide triphosphate hydrolases"/>
    <property type="match status" value="1"/>
</dbReference>
<dbReference type="Proteomes" id="UP001321760">
    <property type="component" value="Unassembled WGS sequence"/>
</dbReference>
<dbReference type="PANTHER" id="PTHR10039:SF14">
    <property type="entry name" value="NACHT DOMAIN-CONTAINING PROTEIN"/>
    <property type="match status" value="1"/>
</dbReference>
<dbReference type="AlphaFoldDB" id="A0AAV9G4B6"/>
<proteinExistence type="predicted"/>
<dbReference type="InterPro" id="IPR056884">
    <property type="entry name" value="NPHP3-like_N"/>
</dbReference>
<dbReference type="PANTHER" id="PTHR10039">
    <property type="entry name" value="AMELOGENIN"/>
    <property type="match status" value="1"/>
</dbReference>
<dbReference type="SMART" id="SM00355">
    <property type="entry name" value="ZnF_C2H2"/>
    <property type="match status" value="3"/>
</dbReference>
<evidence type="ECO:0000256" key="1">
    <source>
        <dbReference type="ARBA" id="ARBA00022737"/>
    </source>
</evidence>
<dbReference type="InterPro" id="IPR027417">
    <property type="entry name" value="P-loop_NTPase"/>
</dbReference>
<dbReference type="Pfam" id="PF24809">
    <property type="entry name" value="DUF7708"/>
    <property type="match status" value="1"/>
</dbReference>
<keyword evidence="1" id="KW-0677">Repeat</keyword>
<dbReference type="EMBL" id="MU866006">
    <property type="protein sequence ID" value="KAK4442832.1"/>
    <property type="molecule type" value="Genomic_DNA"/>
</dbReference>
<reference evidence="3" key="2">
    <citation type="submission" date="2023-05" db="EMBL/GenBank/DDBJ databases">
        <authorList>
            <consortium name="Lawrence Berkeley National Laboratory"/>
            <person name="Steindorff A."/>
            <person name="Hensen N."/>
            <person name="Bonometti L."/>
            <person name="Westerberg I."/>
            <person name="Brannstrom I.O."/>
            <person name="Guillou S."/>
            <person name="Cros-Aarteil S."/>
            <person name="Calhoun S."/>
            <person name="Haridas S."/>
            <person name="Kuo A."/>
            <person name="Mondo S."/>
            <person name="Pangilinan J."/>
            <person name="Riley R."/>
            <person name="Labutti K."/>
            <person name="Andreopoulos B."/>
            <person name="Lipzen A."/>
            <person name="Chen C."/>
            <person name="Yanf M."/>
            <person name="Daum C."/>
            <person name="Ng V."/>
            <person name="Clum A."/>
            <person name="Ohm R."/>
            <person name="Martin F."/>
            <person name="Silar P."/>
            <person name="Natvig D."/>
            <person name="Lalanne C."/>
            <person name="Gautier V."/>
            <person name="Ament-Velasquez S.L."/>
            <person name="Kruys A."/>
            <person name="Hutchinson M.I."/>
            <person name="Powell A.J."/>
            <person name="Barry K."/>
            <person name="Miller A.N."/>
            <person name="Grigoriev I.V."/>
            <person name="Debuchy R."/>
            <person name="Gladieux P."/>
            <person name="Thoren M.H."/>
            <person name="Johannesson H."/>
        </authorList>
    </citation>
    <scope>NUCLEOTIDE SEQUENCE</scope>
    <source>
        <strain evidence="3">PSN243</strain>
    </source>
</reference>